<dbReference type="Proteomes" id="UP000694406">
    <property type="component" value="Unplaced"/>
</dbReference>
<dbReference type="InterPro" id="IPR007594">
    <property type="entry name" value="RFT1"/>
</dbReference>
<feature type="transmembrane region" description="Helical" evidence="9">
    <location>
        <begin position="145"/>
        <end position="162"/>
    </location>
</feature>
<evidence type="ECO:0000256" key="5">
    <source>
        <dbReference type="ARBA" id="ARBA00022824"/>
    </source>
</evidence>
<dbReference type="GO" id="GO:0034203">
    <property type="term" value="P:glycolipid translocation"/>
    <property type="evidence" value="ECO:0007669"/>
    <property type="project" value="Ensembl"/>
</dbReference>
<reference evidence="10" key="1">
    <citation type="submission" date="2025-08" db="UniProtKB">
        <authorList>
            <consortium name="Ensembl"/>
        </authorList>
    </citation>
    <scope>IDENTIFICATION</scope>
</reference>
<comment type="caution">
    <text evidence="9">Lacks conserved residue(s) required for the propagation of feature annotation.</text>
</comment>
<feature type="transmembrane region" description="Helical" evidence="9">
    <location>
        <begin position="182"/>
        <end position="202"/>
    </location>
</feature>
<organism evidence="10 11">
    <name type="scientific">Laticauda laticaudata</name>
    <name type="common">Blue-ringed sea krait</name>
    <name type="synonym">Blue-lipped sea krait</name>
    <dbReference type="NCBI Taxonomy" id="8630"/>
    <lineage>
        <taxon>Eukaryota</taxon>
        <taxon>Metazoa</taxon>
        <taxon>Chordata</taxon>
        <taxon>Craniata</taxon>
        <taxon>Vertebrata</taxon>
        <taxon>Euteleostomi</taxon>
        <taxon>Lepidosauria</taxon>
        <taxon>Squamata</taxon>
        <taxon>Bifurcata</taxon>
        <taxon>Unidentata</taxon>
        <taxon>Episquamata</taxon>
        <taxon>Toxicofera</taxon>
        <taxon>Serpentes</taxon>
        <taxon>Colubroidea</taxon>
        <taxon>Elapidae</taxon>
        <taxon>Laticaudinae</taxon>
        <taxon>Laticauda</taxon>
    </lineage>
</organism>
<evidence type="ECO:0000256" key="1">
    <source>
        <dbReference type="ARBA" id="ARBA00004477"/>
    </source>
</evidence>
<dbReference type="GO" id="GO:0006488">
    <property type="term" value="P:dolichol-linked oligosaccharide biosynthetic process"/>
    <property type="evidence" value="ECO:0007669"/>
    <property type="project" value="Ensembl"/>
</dbReference>
<evidence type="ECO:0000256" key="6">
    <source>
        <dbReference type="ARBA" id="ARBA00022989"/>
    </source>
</evidence>
<keyword evidence="7 9" id="KW-0472">Membrane</keyword>
<feature type="transmembrane region" description="Helical" evidence="9">
    <location>
        <begin position="35"/>
        <end position="54"/>
    </location>
</feature>
<feature type="transmembrane region" description="Helical" evidence="9">
    <location>
        <begin position="60"/>
        <end position="80"/>
    </location>
</feature>
<gene>
    <name evidence="10" type="primary">RFT1</name>
</gene>
<keyword evidence="4 9" id="KW-0812">Transmembrane</keyword>
<dbReference type="Ensembl" id="ENSLLTT00000020451.1">
    <property type="protein sequence ID" value="ENSLLTP00000019724.1"/>
    <property type="gene ID" value="ENSLLTG00000014812.1"/>
</dbReference>
<keyword evidence="6 9" id="KW-1133">Transmembrane helix</keyword>
<evidence type="ECO:0000313" key="11">
    <source>
        <dbReference type="Proteomes" id="UP000694406"/>
    </source>
</evidence>
<feature type="transmembrane region" description="Helical" evidence="9">
    <location>
        <begin position="87"/>
        <end position="106"/>
    </location>
</feature>
<evidence type="ECO:0000256" key="7">
    <source>
        <dbReference type="ARBA" id="ARBA00023136"/>
    </source>
</evidence>
<reference evidence="10" key="2">
    <citation type="submission" date="2025-09" db="UniProtKB">
        <authorList>
            <consortium name="Ensembl"/>
        </authorList>
    </citation>
    <scope>IDENTIFICATION</scope>
</reference>
<accession>A0A8C5SK01</accession>
<dbReference type="PANTHER" id="PTHR13117:SF5">
    <property type="entry name" value="PROTEIN RFT1 HOMOLOG"/>
    <property type="match status" value="1"/>
</dbReference>
<protein>
    <recommendedName>
        <fullName evidence="9">Protein RFT1 homolog</fullName>
    </recommendedName>
</protein>
<proteinExistence type="inferred from homology"/>
<dbReference type="PANTHER" id="PTHR13117">
    <property type="entry name" value="ENDOPLASMIC RETICULUM MULTISPAN TRANSMEMBRANE PROTEIN-RELATED"/>
    <property type="match status" value="1"/>
</dbReference>
<keyword evidence="5" id="KW-0256">Endoplasmic reticulum</keyword>
<dbReference type="AlphaFoldDB" id="A0A8C5SK01"/>
<comment type="pathway">
    <text evidence="2">Protein modification; protein glycosylation.</text>
</comment>
<feature type="transmembrane region" description="Helical" evidence="9">
    <location>
        <begin position="112"/>
        <end position="133"/>
    </location>
</feature>
<keyword evidence="11" id="KW-1185">Reference proteome</keyword>
<evidence type="ECO:0000256" key="9">
    <source>
        <dbReference type="RuleBase" id="RU365067"/>
    </source>
</evidence>
<evidence type="ECO:0000256" key="8">
    <source>
        <dbReference type="ARBA" id="ARBA00045912"/>
    </source>
</evidence>
<evidence type="ECO:0000256" key="3">
    <source>
        <dbReference type="ARBA" id="ARBA00010288"/>
    </source>
</evidence>
<sequence length="224" mass="25972">MTFGLFIFLPIEESFYVYFAKVLERGKDTKLQKQVSLVLFILLLIWLNITVFVLPYSQFLYVLLLAVNGITECFTFASMAKEQVDRYNFVMLALSFAFLCMSYFLTSWLGSIGFVLANCFNMGIRILHSLHYIYRYFGCSPYRPLKGLLISRFLVVVYLISGMSTKVSEVFLCCDKGWMARLIHVTVGALCLTATLMTIFFTETNLMHFVRMHILSRYSKEQLK</sequence>
<dbReference type="GeneTree" id="ENSGT00390000011390"/>
<comment type="subcellular location">
    <subcellularLocation>
        <location evidence="1 9">Endoplasmic reticulum membrane</location>
        <topology evidence="1 9">Multi-pass membrane protein</topology>
    </subcellularLocation>
</comment>
<name>A0A8C5SK01_LATLA</name>
<dbReference type="Pfam" id="PF04506">
    <property type="entry name" value="Rft-1"/>
    <property type="match status" value="2"/>
</dbReference>
<evidence type="ECO:0000256" key="2">
    <source>
        <dbReference type="ARBA" id="ARBA00004922"/>
    </source>
</evidence>
<dbReference type="GO" id="GO:0005789">
    <property type="term" value="C:endoplasmic reticulum membrane"/>
    <property type="evidence" value="ECO:0007669"/>
    <property type="project" value="UniProtKB-SubCell"/>
</dbReference>
<comment type="similarity">
    <text evidence="3 9">Belongs to the RFT1 family.</text>
</comment>
<evidence type="ECO:0000313" key="10">
    <source>
        <dbReference type="Ensembl" id="ENSLLTP00000019724.1"/>
    </source>
</evidence>
<evidence type="ECO:0000256" key="4">
    <source>
        <dbReference type="ARBA" id="ARBA00022692"/>
    </source>
</evidence>
<comment type="function">
    <text evidence="8 9">Intramembrane glycolipid transporter that operates in the biosynthetic pathway of dolichol-linked oligosaccharides, the glycan precursors employed in protein asparagine (N)-glycosylation. The sequential addition of sugars to dolichol pyrophosphate produces dolichol-linked oligosaccharides containing fourteen sugars, including two GlcNAcs, nine mannoses and three glucoses. Once assembled, the oligosaccharide is transferred from the lipid to nascent proteins by oligosaccharyltransferases. The assembly of dolichol-linked oligosaccharides begins on the cytosolic side of the endoplasmic reticulum membrane and finishes in its lumen. RFT1 could mediate the translocation of the cytosolically oriented intermediate DolPP-GlcNAc2Man5, produced by ALG11, into the ER lumen where dolichol-linked oligosaccharides assembly continues. However, the intramembrane lipid transporter activity could not be confirmed in vitro.</text>
</comment>